<dbReference type="OrthoDB" id="800024at2"/>
<dbReference type="AlphaFoldDB" id="A0A494W1Z9"/>
<dbReference type="Gene3D" id="2.40.50.1020">
    <property type="entry name" value="LytTr DNA-binding domain"/>
    <property type="match status" value="1"/>
</dbReference>
<proteinExistence type="predicted"/>
<feature type="domain" description="HTH LytTR-type" evidence="1">
    <location>
        <begin position="1"/>
        <end position="55"/>
    </location>
</feature>
<organism evidence="2 3">
    <name type="scientific">Mucilaginibacter celer</name>
    <dbReference type="NCBI Taxonomy" id="2305508"/>
    <lineage>
        <taxon>Bacteria</taxon>
        <taxon>Pseudomonadati</taxon>
        <taxon>Bacteroidota</taxon>
        <taxon>Sphingobacteriia</taxon>
        <taxon>Sphingobacteriales</taxon>
        <taxon>Sphingobacteriaceae</taxon>
        <taxon>Mucilaginibacter</taxon>
    </lineage>
</organism>
<protein>
    <submittedName>
        <fullName evidence="2">LytTR family transcriptional regulator</fullName>
    </submittedName>
</protein>
<evidence type="ECO:0000259" key="1">
    <source>
        <dbReference type="PROSITE" id="PS50930"/>
    </source>
</evidence>
<dbReference type="Pfam" id="PF04397">
    <property type="entry name" value="LytTR"/>
    <property type="match status" value="1"/>
</dbReference>
<dbReference type="InterPro" id="IPR007492">
    <property type="entry name" value="LytTR_DNA-bd_dom"/>
</dbReference>
<gene>
    <name evidence="2" type="ORF">HYN43_019185</name>
</gene>
<evidence type="ECO:0000313" key="3">
    <source>
        <dbReference type="Proteomes" id="UP000270046"/>
    </source>
</evidence>
<dbReference type="Proteomes" id="UP000270046">
    <property type="component" value="Chromosome"/>
</dbReference>
<reference evidence="2 3" key="1">
    <citation type="submission" date="2018-10" db="EMBL/GenBank/DDBJ databases">
        <title>Genome sequencing of Mucilaginibacter sp. HYN0043.</title>
        <authorList>
            <person name="Kim M."/>
            <person name="Yi H."/>
        </authorList>
    </citation>
    <scope>NUCLEOTIDE SEQUENCE [LARGE SCALE GENOMIC DNA]</scope>
    <source>
        <strain evidence="2 3">HYN0043</strain>
    </source>
</reference>
<sequence length="55" mass="6355">MSDLFPAGRFVRVHKSFIVSTARITRLESNRIMLNGYEIPIGRNFKGDLERAWST</sequence>
<accession>A0A494W1Z9</accession>
<evidence type="ECO:0000313" key="2">
    <source>
        <dbReference type="EMBL" id="AYL97302.1"/>
    </source>
</evidence>
<dbReference type="GO" id="GO:0003677">
    <property type="term" value="F:DNA binding"/>
    <property type="evidence" value="ECO:0007669"/>
    <property type="project" value="InterPro"/>
</dbReference>
<keyword evidence="3" id="KW-1185">Reference proteome</keyword>
<dbReference type="EMBL" id="CP032869">
    <property type="protein sequence ID" value="AYL97302.1"/>
    <property type="molecule type" value="Genomic_DNA"/>
</dbReference>
<name>A0A494W1Z9_9SPHI</name>
<dbReference type="PROSITE" id="PS50930">
    <property type="entry name" value="HTH_LYTTR"/>
    <property type="match status" value="1"/>
</dbReference>
<dbReference type="KEGG" id="muh:HYN43_019185"/>